<dbReference type="Gene3D" id="3.30.360.10">
    <property type="entry name" value="Dihydrodipicolinate Reductase, domain 2"/>
    <property type="match status" value="1"/>
</dbReference>
<dbReference type="PIRSF" id="PIRSF015578">
    <property type="entry name" value="Myoinos-ppht_syn"/>
    <property type="match status" value="1"/>
</dbReference>
<comment type="caution">
    <text evidence="3">The sequence shown here is derived from an EMBL/GenBank/DDBJ whole genome shotgun (WGS) entry which is preliminary data.</text>
</comment>
<reference evidence="4" key="1">
    <citation type="journal article" date="2019" name="Int. J. Syst. Evol. Microbiol.">
        <title>The Global Catalogue of Microorganisms (GCM) 10K type strain sequencing project: providing services to taxonomists for standard genome sequencing and annotation.</title>
        <authorList>
            <consortium name="The Broad Institute Genomics Platform"/>
            <consortium name="The Broad Institute Genome Sequencing Center for Infectious Disease"/>
            <person name="Wu L."/>
            <person name="Ma J."/>
        </authorList>
    </citation>
    <scope>NUCLEOTIDE SEQUENCE [LARGE SCALE GENOMIC DNA]</scope>
    <source>
        <strain evidence="4">JCM 16904</strain>
    </source>
</reference>
<comment type="similarity">
    <text evidence="1">Belongs to the myo-inositol 1-phosphate synthase family.</text>
</comment>
<dbReference type="PANTHER" id="PTHR11510">
    <property type="entry name" value="MYO-INOSITOL-1 PHOSPHATE SYNTHASE"/>
    <property type="match status" value="1"/>
</dbReference>
<evidence type="ECO:0000256" key="1">
    <source>
        <dbReference type="ARBA" id="ARBA00010813"/>
    </source>
</evidence>
<name>A0ABP7D1J9_9ACTN</name>
<dbReference type="InterPro" id="IPR013021">
    <property type="entry name" value="Myo-inos-1-P_Synthase_GAPDH"/>
</dbReference>
<dbReference type="Proteomes" id="UP001500902">
    <property type="component" value="Unassembled WGS sequence"/>
</dbReference>
<evidence type="ECO:0000259" key="2">
    <source>
        <dbReference type="Pfam" id="PF01658"/>
    </source>
</evidence>
<accession>A0ABP7D1J9</accession>
<dbReference type="Pfam" id="PF01658">
    <property type="entry name" value="Inos-1-P_synth"/>
    <property type="match status" value="1"/>
</dbReference>
<evidence type="ECO:0000313" key="3">
    <source>
        <dbReference type="EMBL" id="GAA3698178.1"/>
    </source>
</evidence>
<dbReference type="SUPFAM" id="SSF51735">
    <property type="entry name" value="NAD(P)-binding Rossmann-fold domains"/>
    <property type="match status" value="1"/>
</dbReference>
<organism evidence="3 4">
    <name type="scientific">Nonomuraea antimicrobica</name>
    <dbReference type="NCBI Taxonomy" id="561173"/>
    <lineage>
        <taxon>Bacteria</taxon>
        <taxon>Bacillati</taxon>
        <taxon>Actinomycetota</taxon>
        <taxon>Actinomycetes</taxon>
        <taxon>Streptosporangiales</taxon>
        <taxon>Streptosporangiaceae</taxon>
        <taxon>Nonomuraea</taxon>
    </lineage>
</organism>
<keyword evidence="4" id="KW-1185">Reference proteome</keyword>
<dbReference type="EMBL" id="BAAAZP010000152">
    <property type="protein sequence ID" value="GAA3698178.1"/>
    <property type="molecule type" value="Genomic_DNA"/>
</dbReference>
<dbReference type="SUPFAM" id="SSF55347">
    <property type="entry name" value="Glyceraldehyde-3-phosphate dehydrogenase-like, C-terminal domain"/>
    <property type="match status" value="1"/>
</dbReference>
<gene>
    <name evidence="3" type="ORF">GCM10022224_075200</name>
</gene>
<dbReference type="InterPro" id="IPR036291">
    <property type="entry name" value="NAD(P)-bd_dom_sf"/>
</dbReference>
<proteinExistence type="inferred from homology"/>
<protein>
    <submittedName>
        <fullName evidence="3">Inositol-3-phosphate synthase</fullName>
    </submittedName>
</protein>
<evidence type="ECO:0000313" key="4">
    <source>
        <dbReference type="Proteomes" id="UP001500902"/>
    </source>
</evidence>
<dbReference type="Pfam" id="PF07994">
    <property type="entry name" value="NAD_binding_5"/>
    <property type="match status" value="1"/>
</dbReference>
<dbReference type="InterPro" id="IPR002587">
    <property type="entry name" value="Myo-inos-1-P_Synthase"/>
</dbReference>
<dbReference type="Gene3D" id="3.40.50.720">
    <property type="entry name" value="NAD(P)-binding Rossmann-like Domain"/>
    <property type="match status" value="1"/>
</dbReference>
<sequence>MSIASADVPTGIWFNGARGSVATTAVTGLLALREGLVAPIGCVTKGAEFAHVQLPDWAQFTVGGHDIVNDPIEKRAEHLVGTGVIPPELYQAVRPGYAAVEAELREGCQSDTLKGTQHAAIERMSADIAEFRERNHLHRVVVVNVASTEAPVPLTDDVRDVAKLEQALLDPSRRVLPPSSMAALAAFRAGCAFVDFTPSAGARLPALAQTAERLRVPYAGSDGKTGETLLRTVLAPMFTSRALRVLSWAGTNLLGGGDGATLADSATAESKMRSKSGVLPSLLGEDVPAPLHIDNVPDLGDHKTAWDHISFEGFLGIRMALQFTWQGIDSTLAAPLVLDLARLMAAAHAAGRVGAVTELAFFFKDPVGLDTHELGKQQVRLVEWARSLSTSTR</sequence>
<dbReference type="RefSeq" id="WP_344889241.1">
    <property type="nucleotide sequence ID" value="NZ_BAAAZP010000152.1"/>
</dbReference>
<feature type="domain" description="Myo-inositol-1-phosphate synthase GAPDH-like" evidence="2">
    <location>
        <begin position="226"/>
        <end position="330"/>
    </location>
</feature>